<evidence type="ECO:0000313" key="4">
    <source>
        <dbReference type="Proteomes" id="UP000465360"/>
    </source>
</evidence>
<dbReference type="InterPro" id="IPR055583">
    <property type="entry name" value="DUF7159"/>
</dbReference>
<protein>
    <recommendedName>
        <fullName evidence="2">DUF7159 domain-containing protein</fullName>
    </recommendedName>
</protein>
<dbReference type="AlphaFoldDB" id="A0A7I9YH98"/>
<dbReference type="Proteomes" id="UP000465360">
    <property type="component" value="Unassembled WGS sequence"/>
</dbReference>
<dbReference type="RefSeq" id="WP_163706625.1">
    <property type="nucleotide sequence ID" value="NZ_BLKZ01000001.1"/>
</dbReference>
<dbReference type="PRINTS" id="PR01217">
    <property type="entry name" value="PRICHEXTENSN"/>
</dbReference>
<comment type="caution">
    <text evidence="3">The sequence shown here is derived from an EMBL/GenBank/DDBJ whole genome shotgun (WGS) entry which is preliminary data.</text>
</comment>
<name>A0A7I9YH98_MYCBU</name>
<feature type="domain" description="DUF7159" evidence="2">
    <location>
        <begin position="2"/>
        <end position="227"/>
    </location>
</feature>
<evidence type="ECO:0000256" key="1">
    <source>
        <dbReference type="SAM" id="MobiDB-lite"/>
    </source>
</evidence>
<organism evidence="3 4">
    <name type="scientific">Mycobacterium bourgelatii</name>
    <dbReference type="NCBI Taxonomy" id="1273442"/>
    <lineage>
        <taxon>Bacteria</taxon>
        <taxon>Bacillati</taxon>
        <taxon>Actinomycetota</taxon>
        <taxon>Actinomycetes</taxon>
        <taxon>Mycobacteriales</taxon>
        <taxon>Mycobacteriaceae</taxon>
        <taxon>Mycobacterium</taxon>
    </lineage>
</organism>
<evidence type="ECO:0000313" key="3">
    <source>
        <dbReference type="EMBL" id="GFG88065.1"/>
    </source>
</evidence>
<feature type="compositionally biased region" description="Pro residues" evidence="1">
    <location>
        <begin position="360"/>
        <end position="375"/>
    </location>
</feature>
<reference evidence="3 4" key="1">
    <citation type="journal article" date="2019" name="Emerg. Microbes Infect.">
        <title>Comprehensive subspecies identification of 175 nontuberculous mycobacteria species based on 7547 genomic profiles.</title>
        <authorList>
            <person name="Matsumoto Y."/>
            <person name="Kinjo T."/>
            <person name="Motooka D."/>
            <person name="Nabeya D."/>
            <person name="Jung N."/>
            <person name="Uechi K."/>
            <person name="Horii T."/>
            <person name="Iida T."/>
            <person name="Fujita J."/>
            <person name="Nakamura S."/>
        </authorList>
    </citation>
    <scope>NUCLEOTIDE SEQUENCE [LARGE SCALE GENOMIC DNA]</scope>
    <source>
        <strain evidence="3 4">JCM 30725</strain>
    </source>
</reference>
<feature type="compositionally biased region" description="Pro residues" evidence="1">
    <location>
        <begin position="416"/>
        <end position="456"/>
    </location>
</feature>
<feature type="compositionally biased region" description="Pro residues" evidence="1">
    <location>
        <begin position="337"/>
        <end position="352"/>
    </location>
</feature>
<gene>
    <name evidence="3" type="ORF">MBOU_01070</name>
</gene>
<proteinExistence type="predicted"/>
<keyword evidence="4" id="KW-1185">Reference proteome</keyword>
<feature type="region of interest" description="Disordered" evidence="1">
    <location>
        <begin position="318"/>
        <end position="457"/>
    </location>
</feature>
<dbReference type="Pfam" id="PF23717">
    <property type="entry name" value="DUF7159"/>
    <property type="match status" value="1"/>
</dbReference>
<evidence type="ECO:0000259" key="2">
    <source>
        <dbReference type="Pfam" id="PF23717"/>
    </source>
</evidence>
<dbReference type="EMBL" id="BLKZ01000001">
    <property type="protein sequence ID" value="GFG88065.1"/>
    <property type="molecule type" value="Genomic_DNA"/>
</dbReference>
<sequence length="490" mass="49168">MDIVLGVSMEPTAVRLVLVEGENADGATVEEDSFQVRPGGAPTQVISALVGTREGAVEAGHQLSSAGVTWTDPAAATALREELAARDIGNVMLVSPLLAAAALTQTVGSALYYPYIAMLFVEADSATLAVVDVADGSIVDLHRQPLGGVERDRRAELAAMVAELHAPASRAKGVFVVGCGVDIVPLKPALEAATALTVSFPAEPHLALARGAALASANAPLFASSTAALAYALDPGTGEVNSQALTPTYLDVCANADLGDEALAYSAWSDDPDGLDGLAGGHAKKPRRLALAGSAMAGMTAMAAGALVISLTSDVRPAALSEPSPRPTPPAGIATPANPPVSPPATIPPPASQIPAPATAEPPPAHLPAPSPKPAPVTEVAAPPPPTVLQQPTVVQKAPPTVANAVPAPRRQPTRQAPPPVQAPVPEAAPPPAPAAPPAPPEPAAPPPAPAAPPSPVMTMYLHVPFVTIPIPIYPPAPPPPPPAPPEPGP</sequence>
<accession>A0A7I9YH98</accession>
<feature type="compositionally biased region" description="Low complexity" evidence="1">
    <location>
        <begin position="388"/>
        <end position="415"/>
    </location>
</feature>